<protein>
    <submittedName>
        <fullName evidence="1">Uncharacterized protein</fullName>
    </submittedName>
</protein>
<accession>A0A5C5WFK9</accession>
<evidence type="ECO:0000313" key="1">
    <source>
        <dbReference type="EMBL" id="TWT49544.1"/>
    </source>
</evidence>
<organism evidence="1 2">
    <name type="scientific">Rubripirellula amarantea</name>
    <dbReference type="NCBI Taxonomy" id="2527999"/>
    <lineage>
        <taxon>Bacteria</taxon>
        <taxon>Pseudomonadati</taxon>
        <taxon>Planctomycetota</taxon>
        <taxon>Planctomycetia</taxon>
        <taxon>Pirellulales</taxon>
        <taxon>Pirellulaceae</taxon>
        <taxon>Rubripirellula</taxon>
    </lineage>
</organism>
<gene>
    <name evidence="1" type="ORF">Pla22_47410</name>
</gene>
<dbReference type="RefSeq" id="WP_146517035.1">
    <property type="nucleotide sequence ID" value="NZ_SJPI01000003.1"/>
</dbReference>
<comment type="caution">
    <text evidence="1">The sequence shown here is derived from an EMBL/GenBank/DDBJ whole genome shotgun (WGS) entry which is preliminary data.</text>
</comment>
<reference evidence="1 2" key="1">
    <citation type="submission" date="2019-02" db="EMBL/GenBank/DDBJ databases">
        <title>Deep-cultivation of Planctomycetes and their phenomic and genomic characterization uncovers novel biology.</title>
        <authorList>
            <person name="Wiegand S."/>
            <person name="Jogler M."/>
            <person name="Boedeker C."/>
            <person name="Pinto D."/>
            <person name="Vollmers J."/>
            <person name="Rivas-Marin E."/>
            <person name="Kohn T."/>
            <person name="Peeters S.H."/>
            <person name="Heuer A."/>
            <person name="Rast P."/>
            <person name="Oberbeckmann S."/>
            <person name="Bunk B."/>
            <person name="Jeske O."/>
            <person name="Meyerdierks A."/>
            <person name="Storesund J.E."/>
            <person name="Kallscheuer N."/>
            <person name="Luecker S."/>
            <person name="Lage O.M."/>
            <person name="Pohl T."/>
            <person name="Merkel B.J."/>
            <person name="Hornburger P."/>
            <person name="Mueller R.-W."/>
            <person name="Bruemmer F."/>
            <person name="Labrenz M."/>
            <person name="Spormann A.M."/>
            <person name="Op Den Camp H."/>
            <person name="Overmann J."/>
            <person name="Amann R."/>
            <person name="Jetten M.S.M."/>
            <person name="Mascher T."/>
            <person name="Medema M.H."/>
            <person name="Devos D.P."/>
            <person name="Kaster A.-K."/>
            <person name="Ovreas L."/>
            <person name="Rohde M."/>
            <person name="Galperin M.Y."/>
            <person name="Jogler C."/>
        </authorList>
    </citation>
    <scope>NUCLEOTIDE SEQUENCE [LARGE SCALE GENOMIC DNA]</scope>
    <source>
        <strain evidence="1 2">Pla22</strain>
    </source>
</reference>
<keyword evidence="2" id="KW-1185">Reference proteome</keyword>
<evidence type="ECO:0000313" key="2">
    <source>
        <dbReference type="Proteomes" id="UP000316598"/>
    </source>
</evidence>
<sequence>MNVADELELARKLASKWQLNVPERNSLPAAGLAASMLVQAIREILAKSPCYPADWNPDVANYEGVVITSTATGFRTHTRHEIGYQRFSDATVADVDALDDAVRALVSHVFSLHNIDGIPLDWTR</sequence>
<name>A0A5C5WFK9_9BACT</name>
<proteinExistence type="predicted"/>
<dbReference type="Proteomes" id="UP000316598">
    <property type="component" value="Unassembled WGS sequence"/>
</dbReference>
<dbReference type="AlphaFoldDB" id="A0A5C5WFK9"/>
<dbReference type="EMBL" id="SJPI01000003">
    <property type="protein sequence ID" value="TWT49544.1"/>
    <property type="molecule type" value="Genomic_DNA"/>
</dbReference>